<evidence type="ECO:0000313" key="2">
    <source>
        <dbReference type="EMBL" id="STT45416.1"/>
    </source>
</evidence>
<accession>A0A377YQ79</accession>
<keyword evidence="1" id="KW-0472">Membrane</keyword>
<dbReference type="EMBL" id="UGNC01000005">
    <property type="protein sequence ID" value="STW47407.1"/>
    <property type="molecule type" value="Genomic_DNA"/>
</dbReference>
<dbReference type="RefSeq" id="WP_227539956.1">
    <property type="nucleotide sequence ID" value="NZ_CP045692.1"/>
</dbReference>
<evidence type="ECO:0008006" key="8">
    <source>
        <dbReference type="Google" id="ProtNLM"/>
    </source>
</evidence>
<name>A0A377YQ79_KLEPN</name>
<evidence type="ECO:0000313" key="7">
    <source>
        <dbReference type="Proteomes" id="UP000255167"/>
    </source>
</evidence>
<protein>
    <recommendedName>
        <fullName evidence="8">Phosphonate ABC transporter substrate-binding protein</fullName>
    </recommendedName>
</protein>
<evidence type="ECO:0000313" key="5">
    <source>
        <dbReference type="Proteomes" id="UP000254799"/>
    </source>
</evidence>
<dbReference type="AlphaFoldDB" id="A0A377YQ79"/>
<keyword evidence="1" id="KW-1133">Transmembrane helix</keyword>
<evidence type="ECO:0000313" key="6">
    <source>
        <dbReference type="Proteomes" id="UP000255099"/>
    </source>
</evidence>
<dbReference type="Proteomes" id="UP000255167">
    <property type="component" value="Unassembled WGS sequence"/>
</dbReference>
<sequence>MSRFLKVVGLGMVGIVLLLCGLIALYYFESKAALRADIKACPTVTAGQATDAVIQDILVNRERVFSKPQLERRDIVIEELNVQIGYTGTLVPFRITGITIAGFLACRDVPLSTREISPANCIAVLEELVDTYDPDTEGPFSACHPRTGAASMKRQLENILKALKTAKV</sequence>
<evidence type="ECO:0000256" key="1">
    <source>
        <dbReference type="SAM" id="Phobius"/>
    </source>
</evidence>
<gene>
    <name evidence="3" type="ORF">NCTC8849_05943</name>
    <name evidence="4" type="ORF">NCTC9617_03960</name>
    <name evidence="2" type="ORF">NCTC9637_00260</name>
</gene>
<dbReference type="EMBL" id="UGLC01000003">
    <property type="protein sequence ID" value="STU47641.1"/>
    <property type="molecule type" value="Genomic_DNA"/>
</dbReference>
<dbReference type="EMBL" id="UGLB01000002">
    <property type="protein sequence ID" value="STT45416.1"/>
    <property type="molecule type" value="Genomic_DNA"/>
</dbReference>
<proteinExistence type="predicted"/>
<feature type="transmembrane region" description="Helical" evidence="1">
    <location>
        <begin position="7"/>
        <end position="28"/>
    </location>
</feature>
<reference evidence="5 6" key="1">
    <citation type="submission" date="2018-06" db="EMBL/GenBank/DDBJ databases">
        <authorList>
            <consortium name="Pathogen Informatics"/>
            <person name="Doyle S."/>
        </authorList>
    </citation>
    <scope>NUCLEOTIDE SEQUENCE [LARGE SCALE GENOMIC DNA]</scope>
    <source>
        <strain evidence="3 5">NCTC8849</strain>
        <strain evidence="4 7">NCTC9617</strain>
        <strain evidence="2 6">NCTC9637</strain>
    </source>
</reference>
<dbReference type="Proteomes" id="UP000254799">
    <property type="component" value="Unassembled WGS sequence"/>
</dbReference>
<evidence type="ECO:0000313" key="4">
    <source>
        <dbReference type="EMBL" id="STW47407.1"/>
    </source>
</evidence>
<evidence type="ECO:0000313" key="3">
    <source>
        <dbReference type="EMBL" id="STU47641.1"/>
    </source>
</evidence>
<organism evidence="3 5">
    <name type="scientific">Klebsiella pneumoniae</name>
    <dbReference type="NCBI Taxonomy" id="573"/>
    <lineage>
        <taxon>Bacteria</taxon>
        <taxon>Pseudomonadati</taxon>
        <taxon>Pseudomonadota</taxon>
        <taxon>Gammaproteobacteria</taxon>
        <taxon>Enterobacterales</taxon>
        <taxon>Enterobacteriaceae</taxon>
        <taxon>Klebsiella/Raoultella group</taxon>
        <taxon>Klebsiella</taxon>
        <taxon>Klebsiella pneumoniae complex</taxon>
    </lineage>
</organism>
<keyword evidence="1" id="KW-0812">Transmembrane</keyword>
<dbReference type="Proteomes" id="UP000255099">
    <property type="component" value="Unassembled WGS sequence"/>
</dbReference>